<sequence length="264" mass="28918">MDLHLQNKNALVCGSTQGIGKATAILLAKEGVNVTLIARNEEKLKAVLEELNACQFERSREQCHSYLVADFSKPEELRKVIENSNLQFHILVNNTGGPRSGAILDATLDEFQQAFSQHLLCNHILVQAVVPFMKTQCFGRIINVISTSVKEPIPGLGVSNTIRNAVGNWSKTLAEEIGSHGITVNNVLPGFTETVRLSEIIKTKAKNENKSIEQMTEIMKSYSPAKRFAKPEETASAIVFLASEKASYINGINLPVDGGRTKSL</sequence>
<dbReference type="OrthoDB" id="9804774at2"/>
<dbReference type="PRINTS" id="PR00081">
    <property type="entry name" value="GDHRDH"/>
</dbReference>
<dbReference type="CDD" id="cd05344">
    <property type="entry name" value="BKR_like_SDR_like"/>
    <property type="match status" value="1"/>
</dbReference>
<dbReference type="Pfam" id="PF13561">
    <property type="entry name" value="adh_short_C2"/>
    <property type="match status" value="1"/>
</dbReference>
<dbReference type="EMBL" id="MQUA01000013">
    <property type="protein sequence ID" value="PQB06237.1"/>
    <property type="molecule type" value="Genomic_DNA"/>
</dbReference>
<evidence type="ECO:0000313" key="2">
    <source>
        <dbReference type="EMBL" id="PQB06237.1"/>
    </source>
</evidence>
<comment type="similarity">
    <text evidence="1">Belongs to the short-chain dehydrogenases/reductases (SDR) family.</text>
</comment>
<dbReference type="SUPFAM" id="SSF51735">
    <property type="entry name" value="NAD(P)-binding Rossmann-fold domains"/>
    <property type="match status" value="1"/>
</dbReference>
<dbReference type="InterPro" id="IPR050259">
    <property type="entry name" value="SDR"/>
</dbReference>
<protein>
    <submittedName>
        <fullName evidence="2">Short-chain dehydrogenase</fullName>
    </submittedName>
</protein>
<dbReference type="InterPro" id="IPR002347">
    <property type="entry name" value="SDR_fam"/>
</dbReference>
<comment type="caution">
    <text evidence="2">The sequence shown here is derived from an EMBL/GenBank/DDBJ whole genome shotgun (WGS) entry which is preliminary data.</text>
</comment>
<keyword evidence="3" id="KW-1185">Reference proteome</keyword>
<dbReference type="AlphaFoldDB" id="A0A2S7KUE4"/>
<evidence type="ECO:0000256" key="1">
    <source>
        <dbReference type="ARBA" id="ARBA00006484"/>
    </source>
</evidence>
<accession>A0A2S7KUE4</accession>
<dbReference type="PANTHER" id="PTHR42879:SF6">
    <property type="entry name" value="NADPH-DEPENDENT REDUCTASE BACG"/>
    <property type="match status" value="1"/>
</dbReference>
<proteinExistence type="inferred from homology"/>
<gene>
    <name evidence="2" type="ORF">BST83_02845</name>
</gene>
<evidence type="ECO:0000313" key="3">
    <source>
        <dbReference type="Proteomes" id="UP000239522"/>
    </source>
</evidence>
<dbReference type="Proteomes" id="UP000239522">
    <property type="component" value="Unassembled WGS sequence"/>
</dbReference>
<name>A0A2S7KUE4_9FLAO</name>
<organism evidence="2 3">
    <name type="scientific">Polaribacter filamentus</name>
    <dbReference type="NCBI Taxonomy" id="53483"/>
    <lineage>
        <taxon>Bacteria</taxon>
        <taxon>Pseudomonadati</taxon>
        <taxon>Bacteroidota</taxon>
        <taxon>Flavobacteriia</taxon>
        <taxon>Flavobacteriales</taxon>
        <taxon>Flavobacteriaceae</taxon>
    </lineage>
</organism>
<dbReference type="PANTHER" id="PTHR42879">
    <property type="entry name" value="3-OXOACYL-(ACYL-CARRIER-PROTEIN) REDUCTASE"/>
    <property type="match status" value="1"/>
</dbReference>
<dbReference type="Gene3D" id="3.40.50.720">
    <property type="entry name" value="NAD(P)-binding Rossmann-like Domain"/>
    <property type="match status" value="1"/>
</dbReference>
<dbReference type="InterPro" id="IPR036291">
    <property type="entry name" value="NAD(P)-bd_dom_sf"/>
</dbReference>
<dbReference type="RefSeq" id="WP_104808492.1">
    <property type="nucleotide sequence ID" value="NZ_MQUA01000013.1"/>
</dbReference>
<reference evidence="2 3" key="1">
    <citation type="submission" date="2016-11" db="EMBL/GenBank/DDBJ databases">
        <title>Trade-off between light-utilization and light-protection in marine flavobacteria.</title>
        <authorList>
            <person name="Kumagai Y."/>
        </authorList>
    </citation>
    <scope>NUCLEOTIDE SEQUENCE [LARGE SCALE GENOMIC DNA]</scope>
    <source>
        <strain evidence="2 3">ATCC 700397</strain>
    </source>
</reference>